<dbReference type="PANTHER" id="PTHR48010:SF93">
    <property type="entry name" value="PROTEIN KINASE DOMAIN-CONTAINING PROTEIN"/>
    <property type="match status" value="1"/>
</dbReference>
<dbReference type="Proteomes" id="UP000006591">
    <property type="component" value="Chromosome 1"/>
</dbReference>
<comment type="subcellular location">
    <subcellularLocation>
        <location evidence="1">Cell membrane</location>
        <topology evidence="1">Single-pass type I membrane protein</topology>
    </subcellularLocation>
</comment>
<evidence type="ECO:0000256" key="3">
    <source>
        <dbReference type="ARBA" id="ARBA00022614"/>
    </source>
</evidence>
<feature type="transmembrane region" description="Helical" evidence="14">
    <location>
        <begin position="144"/>
        <end position="166"/>
    </location>
</feature>
<dbReference type="PROSITE" id="PS00107">
    <property type="entry name" value="PROTEIN_KINASE_ATP"/>
    <property type="match status" value="1"/>
</dbReference>
<dbReference type="FunFam" id="3.80.10.10:FF:000402">
    <property type="entry name" value="Putative LRR receptor-like serine/threonine-protein kinase IRK"/>
    <property type="match status" value="1"/>
</dbReference>
<dbReference type="InterPro" id="IPR050994">
    <property type="entry name" value="At_inactive_RLKs"/>
</dbReference>
<organism evidence="16">
    <name type="scientific">Oryza nivara</name>
    <name type="common">Indian wild rice</name>
    <name type="synonym">Oryza sativa f. spontanea</name>
    <dbReference type="NCBI Taxonomy" id="4536"/>
    <lineage>
        <taxon>Eukaryota</taxon>
        <taxon>Viridiplantae</taxon>
        <taxon>Streptophyta</taxon>
        <taxon>Embryophyta</taxon>
        <taxon>Tracheophyta</taxon>
        <taxon>Spermatophyta</taxon>
        <taxon>Magnoliopsida</taxon>
        <taxon>Liliopsida</taxon>
        <taxon>Poales</taxon>
        <taxon>Poaceae</taxon>
        <taxon>BOP clade</taxon>
        <taxon>Oryzoideae</taxon>
        <taxon>Oryzeae</taxon>
        <taxon>Oryzinae</taxon>
        <taxon>Oryza</taxon>
    </lineage>
</organism>
<keyword evidence="3" id="KW-0433">Leucine-rich repeat</keyword>
<evidence type="ECO:0000313" key="17">
    <source>
        <dbReference type="Proteomes" id="UP000006591"/>
    </source>
</evidence>
<dbReference type="GO" id="GO:0005886">
    <property type="term" value="C:plasma membrane"/>
    <property type="evidence" value="ECO:0007669"/>
    <property type="project" value="UniProtKB-SubCell"/>
</dbReference>
<keyword evidence="9 14" id="KW-1133">Transmembrane helix</keyword>
<accession>A0A0E0FV32</accession>
<evidence type="ECO:0000256" key="14">
    <source>
        <dbReference type="SAM" id="Phobius"/>
    </source>
</evidence>
<reference evidence="16" key="1">
    <citation type="submission" date="2015-04" db="UniProtKB">
        <authorList>
            <consortium name="EnsemblPlants"/>
        </authorList>
    </citation>
    <scope>IDENTIFICATION</scope>
    <source>
        <strain evidence="16">SL10</strain>
    </source>
</reference>
<evidence type="ECO:0000256" key="9">
    <source>
        <dbReference type="ARBA" id="ARBA00022989"/>
    </source>
</evidence>
<dbReference type="Gramene" id="ONIVA01G40430.1">
    <property type="protein sequence ID" value="ONIVA01G40430.1"/>
    <property type="gene ID" value="ONIVA01G40430"/>
</dbReference>
<evidence type="ECO:0000256" key="11">
    <source>
        <dbReference type="ARBA" id="ARBA00023170"/>
    </source>
</evidence>
<evidence type="ECO:0000256" key="7">
    <source>
        <dbReference type="ARBA" id="ARBA00022741"/>
    </source>
</evidence>
<dbReference type="FunFam" id="3.30.200.20:FF:000295">
    <property type="entry name" value="probable LRR receptor-like serine/threonine-protein kinase IRK"/>
    <property type="match status" value="1"/>
</dbReference>
<dbReference type="InterPro" id="IPR000719">
    <property type="entry name" value="Prot_kinase_dom"/>
</dbReference>
<reference evidence="16" key="2">
    <citation type="submission" date="2018-04" db="EMBL/GenBank/DDBJ databases">
        <title>OnivRS2 (Oryza nivara Reference Sequence Version 2).</title>
        <authorList>
            <person name="Zhang J."/>
            <person name="Kudrna D."/>
            <person name="Lee S."/>
            <person name="Talag J."/>
            <person name="Rajasekar S."/>
            <person name="Welchert J."/>
            <person name="Hsing Y.-I."/>
            <person name="Wing R.A."/>
        </authorList>
    </citation>
    <scope>NUCLEOTIDE SEQUENCE [LARGE SCALE GENOMIC DNA]</scope>
</reference>
<dbReference type="Gene3D" id="3.30.200.20">
    <property type="entry name" value="Phosphorylase Kinase, domain 1"/>
    <property type="match status" value="1"/>
</dbReference>
<dbReference type="FunFam" id="3.80.10.10:FF:000413">
    <property type="entry name" value="Inactive leucine-rich repeat receptor-like protein kinase"/>
    <property type="match status" value="1"/>
</dbReference>
<dbReference type="Gene3D" id="3.80.10.10">
    <property type="entry name" value="Ribonuclease Inhibitor"/>
    <property type="match status" value="2"/>
</dbReference>
<keyword evidence="8 13" id="KW-0067">ATP-binding</keyword>
<keyword evidence="5" id="KW-0732">Signal</keyword>
<dbReference type="eggNOG" id="ENOG502QT06">
    <property type="taxonomic scope" value="Eukaryota"/>
</dbReference>
<keyword evidence="12" id="KW-0325">Glycoprotein</keyword>
<dbReference type="Pfam" id="PF00560">
    <property type="entry name" value="LRR_1"/>
    <property type="match status" value="6"/>
</dbReference>
<keyword evidence="4 14" id="KW-0812">Transmembrane</keyword>
<dbReference type="PANTHER" id="PTHR48010">
    <property type="entry name" value="OS05G0588300 PROTEIN"/>
    <property type="match status" value="1"/>
</dbReference>
<dbReference type="SMART" id="SM00369">
    <property type="entry name" value="LRR_TYP"/>
    <property type="match status" value="8"/>
</dbReference>
<dbReference type="Pfam" id="PF07714">
    <property type="entry name" value="PK_Tyr_Ser-Thr"/>
    <property type="match status" value="1"/>
</dbReference>
<dbReference type="EnsemblPlants" id="ONIVA01G40430.1">
    <property type="protein sequence ID" value="ONIVA01G40430.1"/>
    <property type="gene ID" value="ONIVA01G40430"/>
</dbReference>
<dbReference type="InterPro" id="IPR001245">
    <property type="entry name" value="Ser-Thr/Tyr_kinase_cat_dom"/>
</dbReference>
<keyword evidence="11" id="KW-0675">Receptor</keyword>
<dbReference type="Gene3D" id="1.10.510.10">
    <property type="entry name" value="Transferase(Phosphotransferase) domain 1"/>
    <property type="match status" value="1"/>
</dbReference>
<evidence type="ECO:0000256" key="8">
    <source>
        <dbReference type="ARBA" id="ARBA00022840"/>
    </source>
</evidence>
<evidence type="ECO:0000256" key="1">
    <source>
        <dbReference type="ARBA" id="ARBA00004251"/>
    </source>
</evidence>
<dbReference type="SUPFAM" id="SSF56112">
    <property type="entry name" value="Protein kinase-like (PK-like)"/>
    <property type="match status" value="1"/>
</dbReference>
<dbReference type="InterPro" id="IPR017441">
    <property type="entry name" value="Protein_kinase_ATP_BS"/>
</dbReference>
<dbReference type="InterPro" id="IPR011009">
    <property type="entry name" value="Kinase-like_dom_sf"/>
</dbReference>
<dbReference type="InterPro" id="IPR032675">
    <property type="entry name" value="LRR_dom_sf"/>
</dbReference>
<name>A0A0E0FV32_ORYNI</name>
<keyword evidence="7 13" id="KW-0547">Nucleotide-binding</keyword>
<dbReference type="FunFam" id="1.10.510.10:FF:000267">
    <property type="entry name" value="probable LRR receptor-like serine/threonine-protein kinase IRK"/>
    <property type="match status" value="1"/>
</dbReference>
<keyword evidence="2" id="KW-1003">Cell membrane</keyword>
<dbReference type="InterPro" id="IPR001611">
    <property type="entry name" value="Leu-rich_rpt"/>
</dbReference>
<evidence type="ECO:0000256" key="4">
    <source>
        <dbReference type="ARBA" id="ARBA00022692"/>
    </source>
</evidence>
<dbReference type="Pfam" id="PF13855">
    <property type="entry name" value="LRR_8"/>
    <property type="match status" value="1"/>
</dbReference>
<dbReference type="SUPFAM" id="SSF52058">
    <property type="entry name" value="L domain-like"/>
    <property type="match status" value="3"/>
</dbReference>
<evidence type="ECO:0000256" key="13">
    <source>
        <dbReference type="PROSITE-ProRule" id="PRU10141"/>
    </source>
</evidence>
<proteinExistence type="predicted"/>
<dbReference type="CDD" id="cd14066">
    <property type="entry name" value="STKc_IRAK"/>
    <property type="match status" value="1"/>
</dbReference>
<dbReference type="OMA" id="FGHNLFT"/>
<evidence type="ECO:0000256" key="5">
    <source>
        <dbReference type="ARBA" id="ARBA00022729"/>
    </source>
</evidence>
<dbReference type="FunFam" id="3.80.10.10:FF:000275">
    <property type="entry name" value="Leucine-rich repeat receptor-like protein kinase"/>
    <property type="match status" value="1"/>
</dbReference>
<evidence type="ECO:0000256" key="12">
    <source>
        <dbReference type="ARBA" id="ARBA00023180"/>
    </source>
</evidence>
<feature type="transmembrane region" description="Helical" evidence="14">
    <location>
        <begin position="994"/>
        <end position="1020"/>
    </location>
</feature>
<keyword evidence="17" id="KW-1185">Reference proteome</keyword>
<evidence type="ECO:0000256" key="2">
    <source>
        <dbReference type="ARBA" id="ARBA00022475"/>
    </source>
</evidence>
<dbReference type="PRINTS" id="PR00019">
    <property type="entry name" value="LEURICHRPT"/>
</dbReference>
<feature type="binding site" evidence="13">
    <location>
        <position position="1102"/>
    </location>
    <ligand>
        <name>ATP</name>
        <dbReference type="ChEBI" id="CHEBI:30616"/>
    </ligand>
</feature>
<evidence type="ECO:0000256" key="10">
    <source>
        <dbReference type="ARBA" id="ARBA00023136"/>
    </source>
</evidence>
<evidence type="ECO:0000259" key="15">
    <source>
        <dbReference type="PROSITE" id="PS50011"/>
    </source>
</evidence>
<dbReference type="InterPro" id="IPR013210">
    <property type="entry name" value="LRR_N_plant-typ"/>
</dbReference>
<protein>
    <recommendedName>
        <fullName evidence="15">Protein kinase domain-containing protein</fullName>
    </recommendedName>
</protein>
<evidence type="ECO:0000256" key="6">
    <source>
        <dbReference type="ARBA" id="ARBA00022737"/>
    </source>
</evidence>
<feature type="domain" description="Protein kinase" evidence="15">
    <location>
        <begin position="1073"/>
        <end position="1345"/>
    </location>
</feature>
<dbReference type="InterPro" id="IPR003591">
    <property type="entry name" value="Leu-rich_rpt_typical-subtyp"/>
</dbReference>
<dbReference type="GO" id="GO:0005524">
    <property type="term" value="F:ATP binding"/>
    <property type="evidence" value="ECO:0007669"/>
    <property type="project" value="UniProtKB-UniRule"/>
</dbReference>
<keyword evidence="10 14" id="KW-0472">Membrane</keyword>
<sequence length="1357" mass="147078">MASRKSLRRSALLQLPCGCFAETRVVLDEKTEHLQLPPTRKLDSEIRRRAWGGVEDTALRRRGGRRFNTGLEVCKAVGQSYNSLQNSVPMSNKFSCLHFPSHAAIWNTVLGMIIAWVGDKQQLYRNNILGINFSRTSYMHNASLLLYFPWAFRIVSVPALACLVLIHDSEKYFLVPTLVLHSVTWKGDRMKGESRTSTRPLGRGLVKILALLKEEDANGPTCDCHDDKMHCQEWIIFLSKLPEIIVFYFCVSCGGTLGQQSATFSELCIAVVEFFVKRKQKMITVPFRNTFPETFVDWVYHIRADAISSINELPKHICIQHLISSQKAATIILMQNMIVWSKATGICMWTWISEAQGPPSPLLSASLTAPPLHHLHLLSKNLPCRRKWTRRRCDPSSPLRSPASSSSAREMAAASPLARLLAALLAVAAAATAATALTDDVLALVVFKTGVADPMGRLAAWTEDDDRPCSWPGVGCDARAGRVTSLSLPGASLSGRLPRALLRLDALASLSLPRNNLSGPVLPGLLAALPRLRSLDLSSNRLAAPVPAELFAQCRSIRALSLARNELSGYIPPAVTSCASLVSLNLSSNRLAGPIPDGLWSLPSLRSLDLSGNELSGSVPGGFPGSSSLRAVDLSRNLLAGEIPADVGEAALLKSLDVGHNLFTGGLPESLRRLSALRFLGVGGNALAGEVPSWIGEMWALERLDLSGNRFSGAIPDAIAKCKKMVEADLSRNALAGELPWWVFGLPLQRVSVAGNKLYGWVKVPADAALALRALDLSSNGFSGGIPPQITAFAGLQYLNMSSNSFARQLPAGIGGMRLLEVLDVSANRLDGGVPPEIGGAVALRELRLGRNSFTGHIPSQIGNCSSLVALDLSHNNLTGSIPSTVGNLTSLEVVDLSKNKLNGTLPVELSNLPSLRIFDVSHNLLSGDLPNSRFFDNIPETFLSDNQGLCSSRKNNSCIAIMPKPIVLNPNSSTNPLSQATPTAPSSMHHKKIILSVSTLIAIAGGGTIIIGVIIISVLNRRARATTSRSAPATALSDDYLSQSPENDASSGKLVMFGKGSPEFSAGGHALLNKDCELGRGGFGAVYKTVLRDGQPVAIKKLTVSSLVKSKDDFERQVKLLSKVRHHNVVALRGFYWTSSLQLLIYDYLPGGNLHKHLHECTEDNSLSWMERFDIILGVARGLTHLHQRGIIHYNLKSSNVLLDSNGEPRVGDYGLAKLLPMLDRYVLSSKIQSALGYMAPEFACKTVKITEKCDVYGFGVLVLEVLTGRRPVEYLEDDVVVLCDLVRSALEEGRLEDCMDPRLCGEFPMEEALPIIKLGLVCTSQVPSNRPDMGEVVNILELVRSPQDSLEDELV</sequence>
<evidence type="ECO:0000313" key="16">
    <source>
        <dbReference type="EnsemblPlants" id="ONIVA01G40430.1"/>
    </source>
</evidence>
<dbReference type="PROSITE" id="PS50011">
    <property type="entry name" value="PROTEIN_KINASE_DOM"/>
    <property type="match status" value="1"/>
</dbReference>
<dbReference type="Pfam" id="PF08263">
    <property type="entry name" value="LRRNT_2"/>
    <property type="match status" value="1"/>
</dbReference>
<dbReference type="GO" id="GO:0004672">
    <property type="term" value="F:protein kinase activity"/>
    <property type="evidence" value="ECO:0007669"/>
    <property type="project" value="InterPro"/>
</dbReference>
<keyword evidence="6" id="KW-0677">Repeat</keyword>
<dbReference type="STRING" id="4536.A0A0E0FV32"/>